<dbReference type="CDD" id="cd00653">
    <property type="entry name" value="RNA_pol_B_RPB2"/>
    <property type="match status" value="1"/>
</dbReference>
<dbReference type="Pfam" id="PF00562">
    <property type="entry name" value="RNA_pol_Rpb2_6"/>
    <property type="match status" value="1"/>
</dbReference>
<evidence type="ECO:0000256" key="9">
    <source>
        <dbReference type="ARBA" id="ARBA00022833"/>
    </source>
</evidence>
<evidence type="ECO:0000259" key="21">
    <source>
        <dbReference type="Pfam" id="PF06883"/>
    </source>
</evidence>
<reference evidence="22" key="1">
    <citation type="submission" date="2021-12" db="EMBL/GenBank/DDBJ databases">
        <authorList>
            <person name="King R."/>
        </authorList>
    </citation>
    <scope>NUCLEOTIDE SEQUENCE</scope>
</reference>
<dbReference type="InterPro" id="IPR015712">
    <property type="entry name" value="DNA-dir_RNA_pol_su2"/>
</dbReference>
<dbReference type="Gene3D" id="2.40.270.10">
    <property type="entry name" value="DNA-directed RNA polymerase, subunit 2, domain 6"/>
    <property type="match status" value="1"/>
</dbReference>
<dbReference type="Gene3D" id="2.40.50.150">
    <property type="match status" value="1"/>
</dbReference>
<keyword evidence="6 15" id="KW-0548">Nucleotidyltransferase</keyword>
<protein>
    <recommendedName>
        <fullName evidence="15">DNA-directed RNA polymerase subunit beta</fullName>
        <ecNumber evidence="15">2.7.7.6</ecNumber>
    </recommendedName>
</protein>
<dbReference type="FunFam" id="3.90.1100.10:FF:000016">
    <property type="entry name" value="DNA-directed RNA polymerase subunit beta"/>
    <property type="match status" value="1"/>
</dbReference>
<dbReference type="InterPro" id="IPR007644">
    <property type="entry name" value="RNA_pol_bsu_protrusion"/>
</dbReference>
<comment type="subunit">
    <text evidence="3">Component of the RNA polymerase I (Pol I) complex consisting of at least 13 subunits.</text>
</comment>
<evidence type="ECO:0000256" key="4">
    <source>
        <dbReference type="ARBA" id="ARBA00022478"/>
    </source>
</evidence>
<evidence type="ECO:0000259" key="19">
    <source>
        <dbReference type="Pfam" id="PF04563"/>
    </source>
</evidence>
<dbReference type="SUPFAM" id="SSF64484">
    <property type="entry name" value="beta and beta-prime subunits of DNA dependent RNA-polymerase"/>
    <property type="match status" value="1"/>
</dbReference>
<keyword evidence="9" id="KW-0862">Zinc</keyword>
<keyword evidence="8" id="KW-0863">Zinc-finger</keyword>
<dbReference type="Pfam" id="PF04563">
    <property type="entry name" value="RNA_pol_Rpb2_1"/>
    <property type="match status" value="1"/>
</dbReference>
<dbReference type="InterPro" id="IPR037034">
    <property type="entry name" value="RNA_pol_Rpb2_2_sf"/>
</dbReference>
<evidence type="ECO:0000256" key="2">
    <source>
        <dbReference type="ARBA" id="ARBA00006835"/>
    </source>
</evidence>
<accession>A0A9P0FMF2</accession>
<dbReference type="InterPro" id="IPR007642">
    <property type="entry name" value="RNA_pol_Rpb2_2"/>
</dbReference>
<evidence type="ECO:0000256" key="3">
    <source>
        <dbReference type="ARBA" id="ARBA00011251"/>
    </source>
</evidence>
<dbReference type="PANTHER" id="PTHR20856">
    <property type="entry name" value="DNA-DIRECTED RNA POLYMERASE I SUBUNIT 2"/>
    <property type="match status" value="1"/>
</dbReference>
<dbReference type="FunFam" id="3.90.1800.10:FF:000004">
    <property type="entry name" value="DNA-directed RNA polymerase subunit beta"/>
    <property type="match status" value="1"/>
</dbReference>
<dbReference type="Gene3D" id="3.90.1100.10">
    <property type="match status" value="2"/>
</dbReference>
<dbReference type="EMBL" id="OV121140">
    <property type="protein sequence ID" value="CAH0563362.1"/>
    <property type="molecule type" value="Genomic_DNA"/>
</dbReference>
<dbReference type="GO" id="GO:0003899">
    <property type="term" value="F:DNA-directed RNA polymerase activity"/>
    <property type="evidence" value="ECO:0007669"/>
    <property type="project" value="UniProtKB-EC"/>
</dbReference>
<evidence type="ECO:0000256" key="15">
    <source>
        <dbReference type="RuleBase" id="RU363031"/>
    </source>
</evidence>
<dbReference type="InterPro" id="IPR014724">
    <property type="entry name" value="RNA_pol_RPB2_OB-fold"/>
</dbReference>
<dbReference type="InterPro" id="IPR007645">
    <property type="entry name" value="RNA_pol_Rpb2_3"/>
</dbReference>
<evidence type="ECO:0000313" key="23">
    <source>
        <dbReference type="Proteomes" id="UP001154078"/>
    </source>
</evidence>
<dbReference type="GO" id="GO:0032549">
    <property type="term" value="F:ribonucleoside binding"/>
    <property type="evidence" value="ECO:0007669"/>
    <property type="project" value="InterPro"/>
</dbReference>
<comment type="function">
    <text evidence="12">DNA-dependent RNA polymerase catalyzes the transcription of DNA into RNA using the four ribonucleoside triphosphates as substrates. Second largest core component of RNA polymerase I which synthesizes ribosomal RNA precursors. Proposed to contribute to the polymerase catalytic activity and forms the polymerase active center together with the largest subunit. Pol I is composed of mobile elements and RPA2 is part of the core element with the central large cleft and probably a clamp element that moves to open and close the cleft.</text>
</comment>
<keyword evidence="11" id="KW-0539">Nucleus</keyword>
<dbReference type="InterPro" id="IPR007120">
    <property type="entry name" value="DNA-dir_RNAP_su2_dom"/>
</dbReference>
<keyword evidence="5 15" id="KW-0808">Transferase</keyword>
<name>A0A9P0FMF2_BRAAE</name>
<dbReference type="FunFam" id="2.40.270.10:FF:000011">
    <property type="entry name" value="DNA-directed RNA polymerase subunit beta"/>
    <property type="match status" value="1"/>
</dbReference>
<evidence type="ECO:0000256" key="8">
    <source>
        <dbReference type="ARBA" id="ARBA00022771"/>
    </source>
</evidence>
<feature type="domain" description="DNA-directed RNA polymerase subunit 2 hybrid-binding" evidence="16">
    <location>
        <begin position="665"/>
        <end position="1034"/>
    </location>
</feature>
<evidence type="ECO:0000256" key="13">
    <source>
        <dbReference type="ARBA" id="ARBA00047768"/>
    </source>
</evidence>
<evidence type="ECO:0000259" key="20">
    <source>
        <dbReference type="Pfam" id="PF04565"/>
    </source>
</evidence>
<dbReference type="FunFam" id="3.90.1100.10:FF:000008">
    <property type="entry name" value="DNA-directed RNA polymerase subunit beta"/>
    <property type="match status" value="1"/>
</dbReference>
<evidence type="ECO:0000256" key="7">
    <source>
        <dbReference type="ARBA" id="ARBA00022723"/>
    </source>
</evidence>
<feature type="domain" description="RNA polymerase Rpb2" evidence="20">
    <location>
        <begin position="449"/>
        <end position="513"/>
    </location>
</feature>
<evidence type="ECO:0000256" key="11">
    <source>
        <dbReference type="ARBA" id="ARBA00023242"/>
    </source>
</evidence>
<dbReference type="GO" id="GO:0000428">
    <property type="term" value="C:DNA-directed RNA polymerase complex"/>
    <property type="evidence" value="ECO:0007669"/>
    <property type="project" value="UniProtKB-KW"/>
</dbReference>
<evidence type="ECO:0000256" key="1">
    <source>
        <dbReference type="ARBA" id="ARBA00004604"/>
    </source>
</evidence>
<dbReference type="Pfam" id="PF04560">
    <property type="entry name" value="RNA_pol_Rpb2_7"/>
    <property type="match status" value="1"/>
</dbReference>
<dbReference type="InterPro" id="IPR007641">
    <property type="entry name" value="RNA_pol_Rpb2_7"/>
</dbReference>
<keyword evidence="10 15" id="KW-0804">Transcription</keyword>
<dbReference type="GO" id="GO:0008270">
    <property type="term" value="F:zinc ion binding"/>
    <property type="evidence" value="ECO:0007669"/>
    <property type="project" value="UniProtKB-KW"/>
</dbReference>
<dbReference type="InterPro" id="IPR007121">
    <property type="entry name" value="RNA_pol_bsu_CS"/>
</dbReference>
<comment type="subcellular location">
    <subcellularLocation>
        <location evidence="1">Nucleus</location>
        <location evidence="1">Nucleolus</location>
    </subcellularLocation>
</comment>
<dbReference type="InterPro" id="IPR037033">
    <property type="entry name" value="DNA-dir_RNAP_su2_hyb_sf"/>
</dbReference>
<dbReference type="Gene3D" id="3.90.1110.10">
    <property type="entry name" value="RNA polymerase Rpb2, domain 2"/>
    <property type="match status" value="1"/>
</dbReference>
<evidence type="ECO:0000259" key="18">
    <source>
        <dbReference type="Pfam" id="PF04561"/>
    </source>
</evidence>
<comment type="catalytic activity">
    <reaction evidence="13">
        <text>RNA(n) + a ribonucleoside 5'-triphosphate = RNA(n+1) + diphosphate</text>
        <dbReference type="Rhea" id="RHEA:21248"/>
        <dbReference type="Rhea" id="RHEA-COMP:14527"/>
        <dbReference type="Rhea" id="RHEA-COMP:17342"/>
        <dbReference type="ChEBI" id="CHEBI:33019"/>
        <dbReference type="ChEBI" id="CHEBI:61557"/>
        <dbReference type="ChEBI" id="CHEBI:140395"/>
        <dbReference type="EC" id="2.7.7.6"/>
    </reaction>
    <physiologicalReaction direction="left-to-right" evidence="13">
        <dbReference type="Rhea" id="RHEA:21249"/>
    </physiologicalReaction>
</comment>
<sequence length="1141" mass="129430">MLQEPTLKNLTNNEFGKPPDKQNAILHELGAHHIASFNYMINEGLKKAIADLNPVEFVVNERKVRLEVNDFSFESPEVPLGTIGVRNRLVYPTECRQRAATYKGKFMISVSWFLDDVQQLSFEKDMGDIPVMIKSNRCHLNSMTPKDLVKHGEHEQEWGGYFVVKGHERIVRMLLMTRRNYPIAIKRSGWKMRGALFSDAGVSIRCVKDDQTATNNVLHFVTDGSAKLMFSYRKVLYYAPLCLILKCFCDFSDQYIYQKLTHGFEEDLYYTDAVQNMLRGLHVENLHTHEECKAYLGKMFRIKFYECPEWWTDIEIGEFILNKCILIHLNSGEDKFNMLVFMTQKLFAFAQDKCKLEGADAVMMQELLLGGHLYLQIIKEKLQNWLTSLRYNIAKQSQSASFYFTQQDILKAAKFAGSLDRVLENFLATGNVASSSGLGLMQDKGLTIVAENINRMRYMSHFRAVHRGAFFQEMRTTEARQLLPDAWGFICPVHTPDGTPCGLLNHLALSCRVTETPDTARLNNIPLVLTELGMVPLKFFSTLDLKNWYVVQLDGRVIGYVETNYARQLVDGLRIFKIEGVKIPSTLEIVLVPKKDTVTQYPGLYLFTGPARMMRPLINLLAKEIELVGTFEQVYMDICVAPQEAYPGVTTHMELSKTGFLSNLAMLIPMPDCNQSPRNMYQCQMGKQTMGSPCHNWDLQAETKLYRLQTPGTPLFRPVHHDNIALDDFAMGTNAIVAVISYTGYDMEDAMIINKSSDERGFAHGSIYKSEFVEVDHPHSYFCRDPNKDNLSEFVDTDGLPVIGRKIQAGDPLYCFYSSDTSNYVTKKFGGKEECFVHSVRLCGDFGMKAPKTACITFRIQVSREVCFCNFINDFLQRNASVGDKFASRAGQKGICSQKWPAEDLPFTETGLVPDIVFNPHGFPSRMTIAMMIEIMAGKSAALHGLVHDATPFKFNEDDTAIDYFGRLLEAGGYNYYGTETMYSGIDGREMKAEIFFGVVHYQRLRHMVSDKWQVRSTGPIDVLTRQPLKGRKRGGGVRFGEMERDSLISHGASFLLQDRLLHCSDRTTANICTACGSLLGPITMVTRKDNKPHLSETKDSCSLCGTNENISEIQIPYIFKFFVTQMASCNINVKIECEKV</sequence>
<keyword evidence="7" id="KW-0479">Metal-binding</keyword>
<evidence type="ECO:0000259" key="17">
    <source>
        <dbReference type="Pfam" id="PF04560"/>
    </source>
</evidence>
<dbReference type="GO" id="GO:0005730">
    <property type="term" value="C:nucleolus"/>
    <property type="evidence" value="ECO:0007669"/>
    <property type="project" value="UniProtKB-SubCell"/>
</dbReference>
<feature type="domain" description="RNA polymerase Rpb2" evidence="17">
    <location>
        <begin position="1036"/>
        <end position="1138"/>
    </location>
</feature>
<proteinExistence type="inferred from homology"/>
<dbReference type="PROSITE" id="PS01166">
    <property type="entry name" value="RNA_POL_BETA"/>
    <property type="match status" value="1"/>
</dbReference>
<evidence type="ECO:0000259" key="16">
    <source>
        <dbReference type="Pfam" id="PF00562"/>
    </source>
</evidence>
<evidence type="ECO:0000256" key="6">
    <source>
        <dbReference type="ARBA" id="ARBA00022695"/>
    </source>
</evidence>
<dbReference type="Pfam" id="PF06883">
    <property type="entry name" value="RNA_pol_Rpa2_4"/>
    <property type="match status" value="1"/>
</dbReference>
<evidence type="ECO:0000256" key="14">
    <source>
        <dbReference type="RuleBase" id="RU000434"/>
    </source>
</evidence>
<dbReference type="FunFam" id="3.90.1110.10:FF:000007">
    <property type="entry name" value="DNA-directed RNA polymerase subunit beta"/>
    <property type="match status" value="1"/>
</dbReference>
<feature type="domain" description="RNA polymerase Rpb2" evidence="18">
    <location>
        <begin position="179"/>
        <end position="367"/>
    </location>
</feature>
<keyword evidence="23" id="KW-1185">Reference proteome</keyword>
<gene>
    <name evidence="22" type="ORF">MELIAE_LOCUS12207</name>
</gene>
<dbReference type="GO" id="GO:0006351">
    <property type="term" value="P:DNA-templated transcription"/>
    <property type="evidence" value="ECO:0007669"/>
    <property type="project" value="InterPro"/>
</dbReference>
<dbReference type="Pfam" id="PF04565">
    <property type="entry name" value="RNA_pol_Rpb2_3"/>
    <property type="match status" value="1"/>
</dbReference>
<evidence type="ECO:0000256" key="5">
    <source>
        <dbReference type="ARBA" id="ARBA00022679"/>
    </source>
</evidence>
<evidence type="ECO:0000256" key="12">
    <source>
        <dbReference type="ARBA" id="ARBA00025539"/>
    </source>
</evidence>
<dbReference type="InterPro" id="IPR009674">
    <property type="entry name" value="Rpa2_dom_4"/>
</dbReference>
<dbReference type="EC" id="2.7.7.6" evidence="15"/>
<organism evidence="22 23">
    <name type="scientific">Brassicogethes aeneus</name>
    <name type="common">Rape pollen beetle</name>
    <name type="synonym">Meligethes aeneus</name>
    <dbReference type="NCBI Taxonomy" id="1431903"/>
    <lineage>
        <taxon>Eukaryota</taxon>
        <taxon>Metazoa</taxon>
        <taxon>Ecdysozoa</taxon>
        <taxon>Arthropoda</taxon>
        <taxon>Hexapoda</taxon>
        <taxon>Insecta</taxon>
        <taxon>Pterygota</taxon>
        <taxon>Neoptera</taxon>
        <taxon>Endopterygota</taxon>
        <taxon>Coleoptera</taxon>
        <taxon>Polyphaga</taxon>
        <taxon>Cucujiformia</taxon>
        <taxon>Nitidulidae</taxon>
        <taxon>Meligethinae</taxon>
        <taxon>Brassicogethes</taxon>
    </lineage>
</organism>
<dbReference type="OrthoDB" id="10248617at2759"/>
<dbReference type="Proteomes" id="UP001154078">
    <property type="component" value="Chromosome 9"/>
</dbReference>
<feature type="domain" description="DNA-directed RNA polymerase I subunit RPA2" evidence="21">
    <location>
        <begin position="558"/>
        <end position="615"/>
    </location>
</feature>
<dbReference type="Gene3D" id="3.90.1800.10">
    <property type="entry name" value="RNA polymerase alpha subunit dimerisation domain"/>
    <property type="match status" value="1"/>
</dbReference>
<feature type="domain" description="RNA polymerase beta subunit protrusion" evidence="19">
    <location>
        <begin position="29"/>
        <end position="412"/>
    </location>
</feature>
<evidence type="ECO:0000313" key="22">
    <source>
        <dbReference type="EMBL" id="CAH0563362.1"/>
    </source>
</evidence>
<dbReference type="Pfam" id="PF04561">
    <property type="entry name" value="RNA_pol_Rpb2_2"/>
    <property type="match status" value="1"/>
</dbReference>
<comment type="similarity">
    <text evidence="2 14">Belongs to the RNA polymerase beta chain family.</text>
</comment>
<dbReference type="AlphaFoldDB" id="A0A9P0FMF2"/>
<dbReference type="GO" id="GO:0003677">
    <property type="term" value="F:DNA binding"/>
    <property type="evidence" value="ECO:0007669"/>
    <property type="project" value="InterPro"/>
</dbReference>
<keyword evidence="4 15" id="KW-0240">DNA-directed RNA polymerase</keyword>
<evidence type="ECO:0000256" key="10">
    <source>
        <dbReference type="ARBA" id="ARBA00023163"/>
    </source>
</evidence>